<proteinExistence type="predicted"/>
<evidence type="ECO:0000256" key="3">
    <source>
        <dbReference type="ARBA" id="ARBA00023125"/>
    </source>
</evidence>
<dbReference type="SUPFAM" id="SSF52540">
    <property type="entry name" value="P-loop containing nucleoside triphosphate hydrolases"/>
    <property type="match status" value="1"/>
</dbReference>
<keyword evidence="6" id="KW-0347">Helicase</keyword>
<dbReference type="PANTHER" id="PTHR30580">
    <property type="entry name" value="PRIMOSOMAL PROTEIN N"/>
    <property type="match status" value="1"/>
</dbReference>
<dbReference type="InterPro" id="IPR014001">
    <property type="entry name" value="Helicase_ATP-bd"/>
</dbReference>
<dbReference type="PROSITE" id="PS51194">
    <property type="entry name" value="HELICASE_CTER"/>
    <property type="match status" value="1"/>
</dbReference>
<dbReference type="FunFam" id="3.40.50.300:FF:001736">
    <property type="entry name" value="COMF operon protein 1"/>
    <property type="match status" value="1"/>
</dbReference>
<evidence type="ECO:0000313" key="7">
    <source>
        <dbReference type="Proteomes" id="UP000322267"/>
    </source>
</evidence>
<dbReference type="RefSeq" id="WP_148941121.1">
    <property type="nucleotide sequence ID" value="NZ_VTEI01000009.1"/>
</dbReference>
<dbReference type="Proteomes" id="UP000322267">
    <property type="component" value="Unassembled WGS sequence"/>
</dbReference>
<keyword evidence="3" id="KW-0238">DNA-binding</keyword>
<feature type="domain" description="Helicase ATP-binding" evidence="4">
    <location>
        <begin position="158"/>
        <end position="310"/>
    </location>
</feature>
<dbReference type="CDD" id="cd17925">
    <property type="entry name" value="DEXDc_ComFA"/>
    <property type="match status" value="1"/>
</dbReference>
<evidence type="ECO:0000259" key="4">
    <source>
        <dbReference type="PROSITE" id="PS51192"/>
    </source>
</evidence>
<name>A0A5D4NLZ8_9BACI</name>
<accession>A0A5D4NLZ8</accession>
<dbReference type="InterPro" id="IPR001650">
    <property type="entry name" value="Helicase_C-like"/>
</dbReference>
<dbReference type="GO" id="GO:0006270">
    <property type="term" value="P:DNA replication initiation"/>
    <property type="evidence" value="ECO:0007669"/>
    <property type="project" value="TreeGrafter"/>
</dbReference>
<sequence length="489" mass="54823">MRSLYDKVKFITESQTNNQPSDFPSSPPTNPSFTFNPELQSLLEGKALLPDEIPHPLEVIQTHYENGHLSYSKGIQLLKTNPQCNRCGNQDPSLFASFPCSRCNEQCTYCRKCIMMGRVSQCTPLIQWTGPSQNITIDSLQWKGTLSQGQQTASDKVTASIQGNTDLLVWAVCGAGKTEVLFHGIHQALKTGKRVCIATPRTDVILELAPRLQKVFPEAHPIALYGGSEDRHKYSQLVLSTTHQLYRYKEAFDTLIVDEVDAFPYSFDTTLQYAVEKARKPMSSLIYLTATPNSTLQRECSSGKRNHVTIPARYHRHPLPVPALQWGGNWKAVLEKGKLALPIKKWTEKRITTNKKALLFLPSVKTMGKALPLFQKIHPDILSVHAEDPERKEKVQKMRDGEIPILLTTTILERGVTIPNIDVAVMGAEEEIFTESALVQIAGRAGRSAEHPTGDITFFHYGKTRSMIKSVHHIKEMNRQGAKRGLLDE</sequence>
<dbReference type="Pfam" id="PF00271">
    <property type="entry name" value="Helicase_C"/>
    <property type="match status" value="1"/>
</dbReference>
<gene>
    <name evidence="6" type="ORF">FZC78_16055</name>
</gene>
<dbReference type="Gene3D" id="3.40.50.300">
    <property type="entry name" value="P-loop containing nucleotide triphosphate hydrolases"/>
    <property type="match status" value="2"/>
</dbReference>
<dbReference type="OrthoDB" id="2077914at2"/>
<keyword evidence="6" id="KW-0378">Hydrolase</keyword>
<reference evidence="6 7" key="1">
    <citation type="submission" date="2019-08" db="EMBL/GenBank/DDBJ databases">
        <title>Bacillus genomes from the desert of Cuatro Cienegas, Coahuila.</title>
        <authorList>
            <person name="Olmedo-Alvarez G."/>
        </authorList>
    </citation>
    <scope>NUCLEOTIDE SEQUENCE [LARGE SCALE GENOMIC DNA]</scope>
    <source>
        <strain evidence="6 7">CH34_1T</strain>
    </source>
</reference>
<dbReference type="GO" id="GO:0016787">
    <property type="term" value="F:hydrolase activity"/>
    <property type="evidence" value="ECO:0007669"/>
    <property type="project" value="InterPro"/>
</dbReference>
<dbReference type="GO" id="GO:0006310">
    <property type="term" value="P:DNA recombination"/>
    <property type="evidence" value="ECO:0007669"/>
    <property type="project" value="TreeGrafter"/>
</dbReference>
<keyword evidence="2" id="KW-0067">ATP-binding</keyword>
<keyword evidence="1" id="KW-0547">Nucleotide-binding</keyword>
<comment type="caution">
    <text evidence="6">The sequence shown here is derived from an EMBL/GenBank/DDBJ whole genome shotgun (WGS) entry which is preliminary data.</text>
</comment>
<dbReference type="Pfam" id="PF04851">
    <property type="entry name" value="ResIII"/>
    <property type="match status" value="1"/>
</dbReference>
<dbReference type="EMBL" id="VTEI01000009">
    <property type="protein sequence ID" value="TYS15167.1"/>
    <property type="molecule type" value="Genomic_DNA"/>
</dbReference>
<protein>
    <submittedName>
        <fullName evidence="6">DEAD/DEAH box helicase</fullName>
    </submittedName>
</protein>
<dbReference type="PANTHER" id="PTHR30580:SF1">
    <property type="entry name" value="COMF OPERON PROTEIN 1"/>
    <property type="match status" value="1"/>
</dbReference>
<organism evidence="6 7">
    <name type="scientific">Rossellomorea vietnamensis</name>
    <dbReference type="NCBI Taxonomy" id="218284"/>
    <lineage>
        <taxon>Bacteria</taxon>
        <taxon>Bacillati</taxon>
        <taxon>Bacillota</taxon>
        <taxon>Bacilli</taxon>
        <taxon>Bacillales</taxon>
        <taxon>Bacillaceae</taxon>
        <taxon>Rossellomorea</taxon>
    </lineage>
</organism>
<evidence type="ECO:0000256" key="2">
    <source>
        <dbReference type="ARBA" id="ARBA00022840"/>
    </source>
</evidence>
<dbReference type="GO" id="GO:0005524">
    <property type="term" value="F:ATP binding"/>
    <property type="evidence" value="ECO:0007669"/>
    <property type="project" value="UniProtKB-KW"/>
</dbReference>
<evidence type="ECO:0000256" key="1">
    <source>
        <dbReference type="ARBA" id="ARBA00022741"/>
    </source>
</evidence>
<feature type="domain" description="Helicase C-terminal" evidence="5">
    <location>
        <begin position="338"/>
        <end position="489"/>
    </location>
</feature>
<dbReference type="GO" id="GO:0043138">
    <property type="term" value="F:3'-5' DNA helicase activity"/>
    <property type="evidence" value="ECO:0007669"/>
    <property type="project" value="TreeGrafter"/>
</dbReference>
<dbReference type="GO" id="GO:0006302">
    <property type="term" value="P:double-strand break repair"/>
    <property type="evidence" value="ECO:0007669"/>
    <property type="project" value="TreeGrafter"/>
</dbReference>
<dbReference type="PROSITE" id="PS51192">
    <property type="entry name" value="HELICASE_ATP_BIND_1"/>
    <property type="match status" value="1"/>
</dbReference>
<dbReference type="InterPro" id="IPR027417">
    <property type="entry name" value="P-loop_NTPase"/>
</dbReference>
<dbReference type="SMART" id="SM00490">
    <property type="entry name" value="HELICc"/>
    <property type="match status" value="1"/>
</dbReference>
<evidence type="ECO:0000313" key="6">
    <source>
        <dbReference type="EMBL" id="TYS15167.1"/>
    </source>
</evidence>
<dbReference type="SMART" id="SM00487">
    <property type="entry name" value="DEXDc"/>
    <property type="match status" value="1"/>
</dbReference>
<dbReference type="InterPro" id="IPR006935">
    <property type="entry name" value="Helicase/UvrB_N"/>
</dbReference>
<dbReference type="GO" id="GO:0003677">
    <property type="term" value="F:DNA binding"/>
    <property type="evidence" value="ECO:0007669"/>
    <property type="project" value="UniProtKB-KW"/>
</dbReference>
<evidence type="ECO:0000259" key="5">
    <source>
        <dbReference type="PROSITE" id="PS51194"/>
    </source>
</evidence>
<dbReference type="AlphaFoldDB" id="A0A5D4NLZ8"/>